<organism evidence="1 2">
    <name type="scientific">Eumeta variegata</name>
    <name type="common">Bagworm moth</name>
    <name type="synonym">Eumeta japonica</name>
    <dbReference type="NCBI Taxonomy" id="151549"/>
    <lineage>
        <taxon>Eukaryota</taxon>
        <taxon>Metazoa</taxon>
        <taxon>Ecdysozoa</taxon>
        <taxon>Arthropoda</taxon>
        <taxon>Hexapoda</taxon>
        <taxon>Insecta</taxon>
        <taxon>Pterygota</taxon>
        <taxon>Neoptera</taxon>
        <taxon>Endopterygota</taxon>
        <taxon>Lepidoptera</taxon>
        <taxon>Glossata</taxon>
        <taxon>Ditrysia</taxon>
        <taxon>Tineoidea</taxon>
        <taxon>Psychidae</taxon>
        <taxon>Oiketicinae</taxon>
        <taxon>Eumeta</taxon>
    </lineage>
</organism>
<dbReference type="AlphaFoldDB" id="A0A4C1XES0"/>
<sequence>MFSVASEKFYYHLEGIKKACAEILEQNPGTSEYRKTAKNVLRLCNANSAKMRVCGLFAVDAALPLRLTGLTTAYCIVLLQFAFL</sequence>
<evidence type="ECO:0000313" key="1">
    <source>
        <dbReference type="EMBL" id="GBP61928.1"/>
    </source>
</evidence>
<reference evidence="1 2" key="1">
    <citation type="journal article" date="2019" name="Commun. Biol.">
        <title>The bagworm genome reveals a unique fibroin gene that provides high tensile strength.</title>
        <authorList>
            <person name="Kono N."/>
            <person name="Nakamura H."/>
            <person name="Ohtoshi R."/>
            <person name="Tomita M."/>
            <person name="Numata K."/>
            <person name="Arakawa K."/>
        </authorList>
    </citation>
    <scope>NUCLEOTIDE SEQUENCE [LARGE SCALE GENOMIC DNA]</scope>
</reference>
<name>A0A4C1XES0_EUMVA</name>
<accession>A0A4C1XES0</accession>
<gene>
    <name evidence="1" type="ORF">EVAR_44984_1</name>
</gene>
<comment type="caution">
    <text evidence="1">The sequence shown here is derived from an EMBL/GenBank/DDBJ whole genome shotgun (WGS) entry which is preliminary data.</text>
</comment>
<dbReference type="OrthoDB" id="7490805at2759"/>
<proteinExistence type="predicted"/>
<keyword evidence="2" id="KW-1185">Reference proteome</keyword>
<evidence type="ECO:0000313" key="2">
    <source>
        <dbReference type="Proteomes" id="UP000299102"/>
    </source>
</evidence>
<protein>
    <submittedName>
        <fullName evidence="1">Uncharacterized protein</fullName>
    </submittedName>
</protein>
<dbReference type="Proteomes" id="UP000299102">
    <property type="component" value="Unassembled WGS sequence"/>
</dbReference>
<dbReference type="EMBL" id="BGZK01000827">
    <property type="protein sequence ID" value="GBP61928.1"/>
    <property type="molecule type" value="Genomic_DNA"/>
</dbReference>